<dbReference type="InterPro" id="IPR021530">
    <property type="entry name" value="AllH-like"/>
</dbReference>
<evidence type="ECO:0008006" key="3">
    <source>
        <dbReference type="Google" id="ProtNLM"/>
    </source>
</evidence>
<dbReference type="EMBL" id="LXEP01000031">
    <property type="protein sequence ID" value="OAT18334.1"/>
    <property type="molecule type" value="Genomic_DNA"/>
</dbReference>
<reference evidence="1 2" key="1">
    <citation type="submission" date="2016-04" db="EMBL/GenBank/DDBJ databases">
        <title>ATOL: Assembling a taxonomically balanced genome-scale reconstruction of the evolutionary history of the Enterobacteriaceae.</title>
        <authorList>
            <person name="Plunkett G.III."/>
            <person name="Neeno-Eckwall E.C."/>
            <person name="Glasner J.D."/>
            <person name="Perna N.T."/>
        </authorList>
    </citation>
    <scope>NUCLEOTIDE SEQUENCE [LARGE SCALE GENOMIC DNA]</scope>
    <source>
        <strain evidence="1 2">ATCC 51604</strain>
    </source>
</reference>
<accession>A0A1B7HRN7</accession>
<dbReference type="Proteomes" id="UP000078504">
    <property type="component" value="Unassembled WGS sequence"/>
</dbReference>
<name>A0A1B7HRN7_9ENTR</name>
<evidence type="ECO:0000313" key="1">
    <source>
        <dbReference type="EMBL" id="OAT18334.1"/>
    </source>
</evidence>
<protein>
    <recommendedName>
        <fullName evidence="3">DUF2877 domain-containing protein</fullName>
    </recommendedName>
</protein>
<comment type="caution">
    <text evidence="1">The sequence shown here is derived from an EMBL/GenBank/DDBJ whole genome shotgun (WGS) entry which is preliminary data.</text>
</comment>
<gene>
    <name evidence="1" type="ORF">M977_03249</name>
</gene>
<evidence type="ECO:0000313" key="2">
    <source>
        <dbReference type="Proteomes" id="UP000078504"/>
    </source>
</evidence>
<dbReference type="PATRIC" id="fig|1354253.4.peg.3302"/>
<sequence>MFDRAVNIHLPERQQIFTLLSTDCDNAPNSCRLAVEHCQNHFKPGERVIFHSNCIDIGTDKRIDFSRCTRWQPEALFLSHTRIKQTDWQHLAQMTQASVIQSSSLFYFHGDNIFYQEMSRLLQLHRKQLVSSLNTGNCAAIENEISGLLGLGIGLTPSGDDYLAGLSAVLFITGHPARKYRDIFIVALEKEKHKTTQLSAITLREAIDQRYRETIYGFIYQVVNGDLENIQQSINEIKKIGSSSGCDMLCGMADAFALTKINGGNYVDQDCN</sequence>
<organism evidence="1 2">
    <name type="scientific">Buttiauxella gaviniae ATCC 51604</name>
    <dbReference type="NCBI Taxonomy" id="1354253"/>
    <lineage>
        <taxon>Bacteria</taxon>
        <taxon>Pseudomonadati</taxon>
        <taxon>Pseudomonadota</taxon>
        <taxon>Gammaproteobacteria</taxon>
        <taxon>Enterobacterales</taxon>
        <taxon>Enterobacteriaceae</taxon>
        <taxon>Buttiauxella</taxon>
    </lineage>
</organism>
<dbReference type="Pfam" id="PF11392">
    <property type="entry name" value="AllH"/>
    <property type="match status" value="1"/>
</dbReference>
<proteinExistence type="predicted"/>
<dbReference type="AlphaFoldDB" id="A0A1B7HRN7"/>